<sequence length="39" mass="4378">MNTHLASSTRSLFSTLRSQRRIALSSLERLLVEVACQVC</sequence>
<protein>
    <submittedName>
        <fullName evidence="1">Uncharacterized protein</fullName>
    </submittedName>
</protein>
<gene>
    <name evidence="1" type="ORF">AVDCRST_MAG94-5546</name>
</gene>
<evidence type="ECO:0000313" key="1">
    <source>
        <dbReference type="EMBL" id="CAA9393936.1"/>
    </source>
</evidence>
<organism evidence="1">
    <name type="scientific">uncultured Leptolyngbya sp</name>
    <dbReference type="NCBI Taxonomy" id="332963"/>
    <lineage>
        <taxon>Bacteria</taxon>
        <taxon>Bacillati</taxon>
        <taxon>Cyanobacteriota</taxon>
        <taxon>Cyanophyceae</taxon>
        <taxon>Leptolyngbyales</taxon>
        <taxon>Leptolyngbyaceae</taxon>
        <taxon>Leptolyngbya group</taxon>
        <taxon>Leptolyngbya</taxon>
        <taxon>environmental samples</taxon>
    </lineage>
</organism>
<proteinExistence type="predicted"/>
<accession>A0A6J4NRR1</accession>
<dbReference type="AlphaFoldDB" id="A0A6J4NRR1"/>
<name>A0A6J4NRR1_9CYAN</name>
<dbReference type="EMBL" id="CADCTY010001904">
    <property type="protein sequence ID" value="CAA9393936.1"/>
    <property type="molecule type" value="Genomic_DNA"/>
</dbReference>
<reference evidence="1" key="1">
    <citation type="submission" date="2020-02" db="EMBL/GenBank/DDBJ databases">
        <authorList>
            <person name="Meier V. D."/>
        </authorList>
    </citation>
    <scope>NUCLEOTIDE SEQUENCE</scope>
    <source>
        <strain evidence="1">AVDCRST_MAG94</strain>
    </source>
</reference>